<evidence type="ECO:0000256" key="1">
    <source>
        <dbReference type="SAM" id="Phobius"/>
    </source>
</evidence>
<evidence type="ECO:0000313" key="2">
    <source>
        <dbReference type="EMBL" id="EAY02250.1"/>
    </source>
</evidence>
<feature type="transmembrane region" description="Helical" evidence="1">
    <location>
        <begin position="365"/>
        <end position="389"/>
    </location>
</feature>
<proteinExistence type="predicted"/>
<protein>
    <submittedName>
        <fullName evidence="2">Uncharacterized protein</fullName>
    </submittedName>
</protein>
<accession>A2EYN7</accession>
<keyword evidence="1" id="KW-0812">Transmembrane</keyword>
<dbReference type="InParanoid" id="A2EYN7"/>
<evidence type="ECO:0000313" key="3">
    <source>
        <dbReference type="Proteomes" id="UP000001542"/>
    </source>
</evidence>
<gene>
    <name evidence="2" type="ORF">TVAG_438410</name>
</gene>
<keyword evidence="1" id="KW-0472">Membrane</keyword>
<reference evidence="2" key="2">
    <citation type="journal article" date="2007" name="Science">
        <title>Draft genome sequence of the sexually transmitted pathogen Trichomonas vaginalis.</title>
        <authorList>
            <person name="Carlton J.M."/>
            <person name="Hirt R.P."/>
            <person name="Silva J.C."/>
            <person name="Delcher A.L."/>
            <person name="Schatz M."/>
            <person name="Zhao Q."/>
            <person name="Wortman J.R."/>
            <person name="Bidwell S.L."/>
            <person name="Alsmark U.C.M."/>
            <person name="Besteiro S."/>
            <person name="Sicheritz-Ponten T."/>
            <person name="Noel C.J."/>
            <person name="Dacks J.B."/>
            <person name="Foster P.G."/>
            <person name="Simillion C."/>
            <person name="Van de Peer Y."/>
            <person name="Miranda-Saavedra D."/>
            <person name="Barton G.J."/>
            <person name="Westrop G.D."/>
            <person name="Mueller S."/>
            <person name="Dessi D."/>
            <person name="Fiori P.L."/>
            <person name="Ren Q."/>
            <person name="Paulsen I."/>
            <person name="Zhang H."/>
            <person name="Bastida-Corcuera F.D."/>
            <person name="Simoes-Barbosa A."/>
            <person name="Brown M.T."/>
            <person name="Hayes R.D."/>
            <person name="Mukherjee M."/>
            <person name="Okumura C.Y."/>
            <person name="Schneider R."/>
            <person name="Smith A.J."/>
            <person name="Vanacova S."/>
            <person name="Villalvazo M."/>
            <person name="Haas B.J."/>
            <person name="Pertea M."/>
            <person name="Feldblyum T.V."/>
            <person name="Utterback T.R."/>
            <person name="Shu C.L."/>
            <person name="Osoegawa K."/>
            <person name="de Jong P.J."/>
            <person name="Hrdy I."/>
            <person name="Horvathova L."/>
            <person name="Zubacova Z."/>
            <person name="Dolezal P."/>
            <person name="Malik S.B."/>
            <person name="Logsdon J.M. Jr."/>
            <person name="Henze K."/>
            <person name="Gupta A."/>
            <person name="Wang C.C."/>
            <person name="Dunne R.L."/>
            <person name="Upcroft J.A."/>
            <person name="Upcroft P."/>
            <person name="White O."/>
            <person name="Salzberg S.L."/>
            <person name="Tang P."/>
            <person name="Chiu C.-H."/>
            <person name="Lee Y.-S."/>
            <person name="Embley T.M."/>
            <person name="Coombs G.H."/>
            <person name="Mottram J.C."/>
            <person name="Tachezy J."/>
            <person name="Fraser-Liggett C.M."/>
            <person name="Johnson P.J."/>
        </authorList>
    </citation>
    <scope>NUCLEOTIDE SEQUENCE [LARGE SCALE GENOMIC DNA]</scope>
    <source>
        <strain evidence="2">G3</strain>
    </source>
</reference>
<sequence length="411" mass="47328">METKFDFQINSESKLSIFNSYFINCNVESLDVDIIRDCYFKNSTIVSITGRIETVFTDNATSVINCSFTQEIPYPEVEPILCPSIPLEKNYTNHEQNSSIRFTFIDEKIEVTNCKFIKVSVQHDEGSAITILRPAYQYFVSDPFIKIDNVFFWKCQSELISGAIYIDYSSSHIEMSHICGIEISGMMFQFCYIDTKSYFSFNSSTIYSDFKSANALSYDVYDINGLFYYGNRITTIINGINTSKCYTIGSVFNLHNSTIKFCQEEAIYTAFFTAYVFVDVDYYNFINSSTVNQSLFIENSDYNSNVTFSHCVFIDSPLIEFFKDYADTNNISFIDCNSTKLNNLESYLLPACRTPNFNSKNYKMIIYYSVSAALFVLVVAIVCIAYYWSRKKNANFEKRLELDRELAGDFG</sequence>
<keyword evidence="1" id="KW-1133">Transmembrane helix</keyword>
<dbReference type="Proteomes" id="UP000001542">
    <property type="component" value="Unassembled WGS sequence"/>
</dbReference>
<dbReference type="KEGG" id="tva:4760086"/>
<dbReference type="VEuPathDB" id="TrichDB:TVAGG3_0672130"/>
<reference evidence="2" key="1">
    <citation type="submission" date="2006-10" db="EMBL/GenBank/DDBJ databases">
        <authorList>
            <person name="Amadeo P."/>
            <person name="Zhao Q."/>
            <person name="Wortman J."/>
            <person name="Fraser-Liggett C."/>
            <person name="Carlton J."/>
        </authorList>
    </citation>
    <scope>NUCLEOTIDE SEQUENCE</scope>
    <source>
        <strain evidence="2">G3</strain>
    </source>
</reference>
<name>A2EYN7_TRIV3</name>
<dbReference type="AlphaFoldDB" id="A2EYN7"/>
<dbReference type="RefSeq" id="XP_001330609.1">
    <property type="nucleotide sequence ID" value="XM_001330573.1"/>
</dbReference>
<organism evidence="2 3">
    <name type="scientific">Trichomonas vaginalis (strain ATCC PRA-98 / G3)</name>
    <dbReference type="NCBI Taxonomy" id="412133"/>
    <lineage>
        <taxon>Eukaryota</taxon>
        <taxon>Metamonada</taxon>
        <taxon>Parabasalia</taxon>
        <taxon>Trichomonadida</taxon>
        <taxon>Trichomonadidae</taxon>
        <taxon>Trichomonas</taxon>
    </lineage>
</organism>
<dbReference type="EMBL" id="DS113542">
    <property type="protein sequence ID" value="EAY02250.1"/>
    <property type="molecule type" value="Genomic_DNA"/>
</dbReference>
<dbReference type="VEuPathDB" id="TrichDB:TVAG_438410"/>
<keyword evidence="3" id="KW-1185">Reference proteome</keyword>